<dbReference type="EMBL" id="JACIDH010000006">
    <property type="protein sequence ID" value="MBB3879373.1"/>
    <property type="molecule type" value="Genomic_DNA"/>
</dbReference>
<reference evidence="1 2" key="1">
    <citation type="submission" date="2020-08" db="EMBL/GenBank/DDBJ databases">
        <title>Genomic Encyclopedia of Type Strains, Phase IV (KMG-IV): sequencing the most valuable type-strain genomes for metagenomic binning, comparative biology and taxonomic classification.</title>
        <authorList>
            <person name="Goeker M."/>
        </authorList>
    </citation>
    <scope>NUCLEOTIDE SEQUENCE [LARGE SCALE GENOMIC DNA]</scope>
    <source>
        <strain evidence="1 2">DSM 19512</strain>
    </source>
</reference>
<proteinExistence type="predicted"/>
<accession>A0A7W6F337</accession>
<evidence type="ECO:0000313" key="2">
    <source>
        <dbReference type="Proteomes" id="UP000538670"/>
    </source>
</evidence>
<comment type="caution">
    <text evidence="1">The sequence shown here is derived from an EMBL/GenBank/DDBJ whole genome shotgun (WGS) entry which is preliminary data.</text>
</comment>
<organism evidence="1 2">
    <name type="scientific">Sphingomonas pseudosanguinis</name>
    <dbReference type="NCBI Taxonomy" id="413712"/>
    <lineage>
        <taxon>Bacteria</taxon>
        <taxon>Pseudomonadati</taxon>
        <taxon>Pseudomonadota</taxon>
        <taxon>Alphaproteobacteria</taxon>
        <taxon>Sphingomonadales</taxon>
        <taxon>Sphingomonadaceae</taxon>
        <taxon>Sphingomonas</taxon>
    </lineage>
</organism>
<evidence type="ECO:0000313" key="1">
    <source>
        <dbReference type="EMBL" id="MBB3879373.1"/>
    </source>
</evidence>
<dbReference type="Proteomes" id="UP000538670">
    <property type="component" value="Unassembled WGS sequence"/>
</dbReference>
<gene>
    <name evidence="1" type="ORF">GGR48_001800</name>
</gene>
<sequence>MRALLKSSFVRQFAGGFALGALGLVVLHPAEAPSRYAPTAPVEAVR</sequence>
<dbReference type="AlphaFoldDB" id="A0A7W6F337"/>
<keyword evidence="2" id="KW-1185">Reference proteome</keyword>
<protein>
    <submittedName>
        <fullName evidence="1">Uncharacterized protein</fullName>
    </submittedName>
</protein>
<name>A0A7W6F337_9SPHN</name>